<dbReference type="Proteomes" id="UP000307999">
    <property type="component" value="Unassembled WGS sequence"/>
</dbReference>
<organism evidence="2 3">
    <name type="scientific">Thalassotalea mangrovi</name>
    <dbReference type="NCBI Taxonomy" id="2572245"/>
    <lineage>
        <taxon>Bacteria</taxon>
        <taxon>Pseudomonadati</taxon>
        <taxon>Pseudomonadota</taxon>
        <taxon>Gammaproteobacteria</taxon>
        <taxon>Alteromonadales</taxon>
        <taxon>Colwelliaceae</taxon>
        <taxon>Thalassotalea</taxon>
    </lineage>
</organism>
<dbReference type="OrthoDB" id="324450at2"/>
<name>A0A4U1B463_9GAMM</name>
<protein>
    <submittedName>
        <fullName evidence="2">WG repeat-containing protein</fullName>
    </submittedName>
</protein>
<reference evidence="2 3" key="1">
    <citation type="submission" date="2019-04" db="EMBL/GenBank/DDBJ databases">
        <title>Thalassotalea guangxiensis sp. nov., isolated from sediment of the coastal wetland.</title>
        <authorList>
            <person name="Zheng S."/>
            <person name="Zhang D."/>
        </authorList>
    </citation>
    <scope>NUCLEOTIDE SEQUENCE [LARGE SCALE GENOMIC DNA]</scope>
    <source>
        <strain evidence="2 3">ZS-4</strain>
    </source>
</reference>
<sequence length="543" mass="59713">MSSNFKFKQGAIALACIGGLLSVSAHASVDKTIEPKEISYTTTSWQGVDSLTGYQYVLDVDSQLSVGVLKGDPYFYCSGTWRLIEITIPEADAKLAGVDSKLDVNALPHTTLAGIKLNNIRAQFALDKNGNFALDCDLGKFAPSASEQVSDSMPMIPAWGNLIVNGIDKQFVNQTLAKDVIYSFVSTFRKDATAKIAQHAPEVVSAKVDFSALQSWLAEMAHQNIQPDSALLQSQAKQQKLAYVENSGFDDNNFDLFVQSLYERKRINEATTRISQQFDKQLAATSALLKNHTCVSSQELSSLSGNWSSGTAMFERVQQCHQKKPDFGFVRTDKCAGLDSNVEDSQNVSALSPDAIEMQTGSIYCAAPLMQFVSLKNGAAVSDADYLDTSGFSREGLAAVQLHDSRWQVVTSAFNTIKALADVADFKGGFHNQRIIFRNKRGLYGAMDSKFNVVVPAKFEEMQSFSSAITRVKYQGRYGVINKQGNWIVPARYEEAGYVENGHIIMRETKQESPWLLINKEGTLIKETQSEGNSRPSVQALLK</sequence>
<dbReference type="EMBL" id="SWDB01000023">
    <property type="protein sequence ID" value="TKB44871.1"/>
    <property type="molecule type" value="Genomic_DNA"/>
</dbReference>
<gene>
    <name evidence="2" type="ORF">E8M12_10210</name>
</gene>
<evidence type="ECO:0000313" key="2">
    <source>
        <dbReference type="EMBL" id="TKB44871.1"/>
    </source>
</evidence>
<dbReference type="InterPro" id="IPR032774">
    <property type="entry name" value="WG_beta_rep"/>
</dbReference>
<dbReference type="Pfam" id="PF14903">
    <property type="entry name" value="WG_beta_rep"/>
    <property type="match status" value="1"/>
</dbReference>
<dbReference type="PANTHER" id="PTHR37841">
    <property type="entry name" value="GLR2918 PROTEIN"/>
    <property type="match status" value="1"/>
</dbReference>
<keyword evidence="3" id="KW-1185">Reference proteome</keyword>
<dbReference type="AlphaFoldDB" id="A0A4U1B463"/>
<evidence type="ECO:0000313" key="3">
    <source>
        <dbReference type="Proteomes" id="UP000307999"/>
    </source>
</evidence>
<dbReference type="PANTHER" id="PTHR37841:SF1">
    <property type="entry name" value="DUF3298 DOMAIN-CONTAINING PROTEIN"/>
    <property type="match status" value="1"/>
</dbReference>
<proteinExistence type="predicted"/>
<evidence type="ECO:0000256" key="1">
    <source>
        <dbReference type="SAM" id="SignalP"/>
    </source>
</evidence>
<dbReference type="RefSeq" id="WP_136736056.1">
    <property type="nucleotide sequence ID" value="NZ_SWDB01000023.1"/>
</dbReference>
<feature type="signal peptide" evidence="1">
    <location>
        <begin position="1"/>
        <end position="27"/>
    </location>
</feature>
<feature type="chain" id="PRO_5020200319" evidence="1">
    <location>
        <begin position="28"/>
        <end position="543"/>
    </location>
</feature>
<keyword evidence="1" id="KW-0732">Signal</keyword>
<comment type="caution">
    <text evidence="2">The sequence shown here is derived from an EMBL/GenBank/DDBJ whole genome shotgun (WGS) entry which is preliminary data.</text>
</comment>
<accession>A0A4U1B463</accession>